<dbReference type="EMBL" id="JAUNZN010000002">
    <property type="protein sequence ID" value="KAK4827433.1"/>
    <property type="molecule type" value="Genomic_DNA"/>
</dbReference>
<gene>
    <name evidence="1" type="ORF">QYF61_017990</name>
</gene>
<proteinExistence type="predicted"/>
<organism evidence="1 2">
    <name type="scientific">Mycteria americana</name>
    <name type="common">Wood stork</name>
    <dbReference type="NCBI Taxonomy" id="33587"/>
    <lineage>
        <taxon>Eukaryota</taxon>
        <taxon>Metazoa</taxon>
        <taxon>Chordata</taxon>
        <taxon>Craniata</taxon>
        <taxon>Vertebrata</taxon>
        <taxon>Euteleostomi</taxon>
        <taxon>Archelosauria</taxon>
        <taxon>Archosauria</taxon>
        <taxon>Dinosauria</taxon>
        <taxon>Saurischia</taxon>
        <taxon>Theropoda</taxon>
        <taxon>Coelurosauria</taxon>
        <taxon>Aves</taxon>
        <taxon>Neognathae</taxon>
        <taxon>Neoaves</taxon>
        <taxon>Aequornithes</taxon>
        <taxon>Ciconiiformes</taxon>
        <taxon>Ciconiidae</taxon>
        <taxon>Mycteria</taxon>
    </lineage>
</organism>
<feature type="non-terminal residue" evidence="1">
    <location>
        <position position="491"/>
    </location>
</feature>
<dbReference type="Proteomes" id="UP001333110">
    <property type="component" value="Unassembled WGS sequence"/>
</dbReference>
<dbReference type="AlphaFoldDB" id="A0AAN7SGH8"/>
<evidence type="ECO:0000313" key="2">
    <source>
        <dbReference type="Proteomes" id="UP001333110"/>
    </source>
</evidence>
<evidence type="ECO:0000313" key="1">
    <source>
        <dbReference type="EMBL" id="KAK4827433.1"/>
    </source>
</evidence>
<keyword evidence="2" id="KW-1185">Reference proteome</keyword>
<protein>
    <submittedName>
        <fullName evidence="1">Uncharacterized protein</fullName>
    </submittedName>
</protein>
<name>A0AAN7SGH8_MYCAM</name>
<accession>A0AAN7SGH8</accession>
<sequence>MIPLALVTIRSSIVSPRVGVCITWVKKLCSMHSRSLPDCLQLAVLLFQQMSRLLCNKTNLLYCKLSPKNLETKSKIGKRDSFHSQMHHTLCVGLKNEGDDKTSVMESQHHRKVEIGRGLWKSPGPTPLLKQGHLEPVAQDHVQVFTNIDKIPPEPSLLQAEQLQLSQPFLIAEILQFLHHLSGTLLDTLQDVPVSLVLGSPELDPELQMWPQKGRITSQPAVNGLSNAAQDTFSLFCHKGMLLAHVQFRVHQDQQVLSCKAAFQLGEHVLVSAAVPPQPVPMLDNPFSEVKFPNIQSKSPLVQLEAISSRPITCYLGEDTNPHLSTTSFQVVVESNKVSPQPPFLQAKQPQFPQPLLRRLLLQTLHQLRCPSLDTLQHLNVSLVVRGPKLNTVFQCQVQGHDHFPSPAGHDISDTSQDAIGLLGHLGTLLAHTQAAVNQHPQVLFHQAAFQPFFPKPVALHGIVVAQVQDLALGLVEPHTIDLGPSIQPVQ</sequence>
<comment type="caution">
    <text evidence="1">The sequence shown here is derived from an EMBL/GenBank/DDBJ whole genome shotgun (WGS) entry which is preliminary data.</text>
</comment>
<reference evidence="1 2" key="1">
    <citation type="journal article" date="2023" name="J. Hered.">
        <title>Chromosome-level genome of the wood stork (Mycteria americana) provides insight into avian chromosome evolution.</title>
        <authorList>
            <person name="Flamio R. Jr."/>
            <person name="Ramstad K.M."/>
        </authorList>
    </citation>
    <scope>NUCLEOTIDE SEQUENCE [LARGE SCALE GENOMIC DNA]</scope>
    <source>
        <strain evidence="1">JAX WOST 10</strain>
    </source>
</reference>